<dbReference type="Proteomes" id="UP001501295">
    <property type="component" value="Unassembled WGS sequence"/>
</dbReference>
<organism evidence="2 3">
    <name type="scientific">Frondihabitans cladoniiphilus</name>
    <dbReference type="NCBI Taxonomy" id="715785"/>
    <lineage>
        <taxon>Bacteria</taxon>
        <taxon>Bacillati</taxon>
        <taxon>Actinomycetota</taxon>
        <taxon>Actinomycetes</taxon>
        <taxon>Micrococcales</taxon>
        <taxon>Microbacteriaceae</taxon>
        <taxon>Frondihabitans</taxon>
    </lineage>
</organism>
<dbReference type="InterPro" id="IPR036291">
    <property type="entry name" value="NAD(P)-bd_dom_sf"/>
</dbReference>
<proteinExistence type="predicted"/>
<protein>
    <submittedName>
        <fullName evidence="2">NADP-dependent oxidoreductase</fullName>
    </submittedName>
</protein>
<dbReference type="SMART" id="SM00829">
    <property type="entry name" value="PKS_ER"/>
    <property type="match status" value="1"/>
</dbReference>
<name>A0ABP8VPZ4_9MICO</name>
<dbReference type="Gene3D" id="3.40.50.720">
    <property type="entry name" value="NAD(P)-binding Rossmann-like Domain"/>
    <property type="match status" value="1"/>
</dbReference>
<dbReference type="InterPro" id="IPR020843">
    <property type="entry name" value="ER"/>
</dbReference>
<accession>A0ABP8VPZ4</accession>
<evidence type="ECO:0000313" key="2">
    <source>
        <dbReference type="EMBL" id="GAA4668608.1"/>
    </source>
</evidence>
<dbReference type="InterPro" id="IPR013154">
    <property type="entry name" value="ADH-like_N"/>
</dbReference>
<dbReference type="InterPro" id="IPR052585">
    <property type="entry name" value="Lipid_raft_assoc_Zn_ADH"/>
</dbReference>
<evidence type="ECO:0000313" key="3">
    <source>
        <dbReference type="Proteomes" id="UP001501295"/>
    </source>
</evidence>
<dbReference type="Pfam" id="PF13602">
    <property type="entry name" value="ADH_zinc_N_2"/>
    <property type="match status" value="1"/>
</dbReference>
<dbReference type="SUPFAM" id="SSF50129">
    <property type="entry name" value="GroES-like"/>
    <property type="match status" value="1"/>
</dbReference>
<reference evidence="3" key="1">
    <citation type="journal article" date="2019" name="Int. J. Syst. Evol. Microbiol.">
        <title>The Global Catalogue of Microorganisms (GCM) 10K type strain sequencing project: providing services to taxonomists for standard genome sequencing and annotation.</title>
        <authorList>
            <consortium name="The Broad Institute Genomics Platform"/>
            <consortium name="The Broad Institute Genome Sequencing Center for Infectious Disease"/>
            <person name="Wu L."/>
            <person name="Ma J."/>
        </authorList>
    </citation>
    <scope>NUCLEOTIDE SEQUENCE [LARGE SCALE GENOMIC DNA]</scope>
    <source>
        <strain evidence="3">JCM 18956</strain>
    </source>
</reference>
<comment type="caution">
    <text evidence="2">The sequence shown here is derived from an EMBL/GenBank/DDBJ whole genome shotgun (WGS) entry which is preliminary data.</text>
</comment>
<dbReference type="PANTHER" id="PTHR43482">
    <property type="entry name" value="PROTEIN AST1-RELATED"/>
    <property type="match status" value="1"/>
</dbReference>
<keyword evidence="3" id="KW-1185">Reference proteome</keyword>
<dbReference type="SUPFAM" id="SSF51735">
    <property type="entry name" value="NAD(P)-binding Rossmann-fold domains"/>
    <property type="match status" value="1"/>
</dbReference>
<evidence type="ECO:0000259" key="1">
    <source>
        <dbReference type="SMART" id="SM00829"/>
    </source>
</evidence>
<dbReference type="RefSeq" id="WP_345373728.1">
    <property type="nucleotide sequence ID" value="NZ_BAABLM010000001.1"/>
</dbReference>
<dbReference type="InterPro" id="IPR011032">
    <property type="entry name" value="GroES-like_sf"/>
</dbReference>
<gene>
    <name evidence="2" type="ORF">GCM10025780_09330</name>
</gene>
<dbReference type="CDD" id="cd05289">
    <property type="entry name" value="MDR_like_2"/>
    <property type="match status" value="1"/>
</dbReference>
<sequence>MTDAPLTDGTTPTTGRAVRFDHYGDRDVLRVEEVSVREPGPDEVLVEVKAAGTNPGEAAIRQGFLDSMFPATFPSGQGSDFAGVVVATGSDVTGRAPGDEVLGWSWERSSHAEYVVAPAAQVTAKPGPVSWEVAGSLFVAGTTARAAVDAVSPRAGETIVVSGAAGGVGSIVTQLLVLQGVDVIGIASEGNHDWLRSVGARPVAYGDGLRARIDELAPDGVSALVDTFGEEYVRLGIDLGVPAERIETMIAFEAAAEVGAQTKGSTDAASATVLHDLVMLVSHGKLSIPVDSVFALDDVQQAFEKLEQHHAHGKIVLVP</sequence>
<dbReference type="EMBL" id="BAABLM010000001">
    <property type="protein sequence ID" value="GAA4668608.1"/>
    <property type="molecule type" value="Genomic_DNA"/>
</dbReference>
<dbReference type="Pfam" id="PF08240">
    <property type="entry name" value="ADH_N"/>
    <property type="match status" value="1"/>
</dbReference>
<feature type="domain" description="Enoyl reductase (ER)" evidence="1">
    <location>
        <begin position="24"/>
        <end position="317"/>
    </location>
</feature>
<dbReference type="Gene3D" id="3.90.180.10">
    <property type="entry name" value="Medium-chain alcohol dehydrogenases, catalytic domain"/>
    <property type="match status" value="1"/>
</dbReference>
<dbReference type="PANTHER" id="PTHR43482:SF1">
    <property type="entry name" value="PROTEIN AST1-RELATED"/>
    <property type="match status" value="1"/>
</dbReference>